<organism evidence="2 3">
    <name type="scientific">Parelaphostrongylus tenuis</name>
    <name type="common">Meningeal worm</name>
    <dbReference type="NCBI Taxonomy" id="148309"/>
    <lineage>
        <taxon>Eukaryota</taxon>
        <taxon>Metazoa</taxon>
        <taxon>Ecdysozoa</taxon>
        <taxon>Nematoda</taxon>
        <taxon>Chromadorea</taxon>
        <taxon>Rhabditida</taxon>
        <taxon>Rhabditina</taxon>
        <taxon>Rhabditomorpha</taxon>
        <taxon>Strongyloidea</taxon>
        <taxon>Metastrongylidae</taxon>
        <taxon>Parelaphostrongylus</taxon>
    </lineage>
</organism>
<reference evidence="2" key="1">
    <citation type="submission" date="2021-06" db="EMBL/GenBank/DDBJ databases">
        <title>Parelaphostrongylus tenuis whole genome reference sequence.</title>
        <authorList>
            <person name="Garwood T.J."/>
            <person name="Larsen P.A."/>
            <person name="Fountain-Jones N.M."/>
            <person name="Garbe J.R."/>
            <person name="Macchietto M.G."/>
            <person name="Kania S.A."/>
            <person name="Gerhold R.W."/>
            <person name="Richards J.E."/>
            <person name="Wolf T.M."/>
        </authorList>
    </citation>
    <scope>NUCLEOTIDE SEQUENCE</scope>
    <source>
        <strain evidence="2">MNPRO001-30</strain>
        <tissue evidence="2">Meninges</tissue>
    </source>
</reference>
<name>A0AAD5R2U9_PARTN</name>
<protein>
    <recommendedName>
        <fullName evidence="1">EB domain-containing protein</fullName>
    </recommendedName>
</protein>
<comment type="caution">
    <text evidence="2">The sequence shown here is derived from an EMBL/GenBank/DDBJ whole genome shotgun (WGS) entry which is preliminary data.</text>
</comment>
<dbReference type="Proteomes" id="UP001196413">
    <property type="component" value="Unassembled WGS sequence"/>
</dbReference>
<keyword evidence="3" id="KW-1185">Reference proteome</keyword>
<evidence type="ECO:0000259" key="1">
    <source>
        <dbReference type="Pfam" id="PF01683"/>
    </source>
</evidence>
<feature type="domain" description="EB" evidence="1">
    <location>
        <begin position="145"/>
        <end position="192"/>
    </location>
</feature>
<gene>
    <name evidence="2" type="ORF">KIN20_029719</name>
</gene>
<proteinExistence type="predicted"/>
<dbReference type="InterPro" id="IPR006149">
    <property type="entry name" value="EB_dom"/>
</dbReference>
<dbReference type="AlphaFoldDB" id="A0AAD5R2U9"/>
<evidence type="ECO:0000313" key="2">
    <source>
        <dbReference type="EMBL" id="KAJ1368563.1"/>
    </source>
</evidence>
<dbReference type="Pfam" id="PF01683">
    <property type="entry name" value="EB"/>
    <property type="match status" value="1"/>
</dbReference>
<dbReference type="EMBL" id="JAHQIW010006228">
    <property type="protein sequence ID" value="KAJ1368563.1"/>
    <property type="molecule type" value="Genomic_DNA"/>
</dbReference>
<sequence>MPMVLASGLALRKLKYGELCQTGKDICALGAECIDSVCKCGSGLALSTNGWCERFEFVPIQTVKCSHRMASQQHLDRIERVVLNLHYNNKSALIRTLKDQKSLHIQKWFVTVSWVQNVATMTFALMAASVDLVFADVLKNRLRKMGNVCVVQCHFLDPVELCTNREDCFGNSFCVSGKCQCDGEHYAEDGYCRHIASRSSPIKYMAGSGLHFSTRIFQSRTPASICDEAICRLPNCFCSRTGEMSK</sequence>
<evidence type="ECO:0000313" key="3">
    <source>
        <dbReference type="Proteomes" id="UP001196413"/>
    </source>
</evidence>
<accession>A0AAD5R2U9</accession>